<keyword evidence="1" id="KW-0812">Transmembrane</keyword>
<dbReference type="Pfam" id="PF09004">
    <property type="entry name" value="ALKBH8_N"/>
    <property type="match status" value="1"/>
</dbReference>
<protein>
    <recommendedName>
        <fullName evidence="2">Alkylated DNA repair protein AlkB homologue 8 N-terminal domain-containing protein</fullName>
    </recommendedName>
</protein>
<dbReference type="AlphaFoldDB" id="A0A9Q1BBJ9"/>
<dbReference type="GO" id="GO:0016706">
    <property type="term" value="F:2-oxoglutarate-dependent dioxygenase activity"/>
    <property type="evidence" value="ECO:0007669"/>
    <property type="project" value="InterPro"/>
</dbReference>
<dbReference type="EMBL" id="JAIZAY010000091">
    <property type="protein sequence ID" value="KAJ8019084.1"/>
    <property type="molecule type" value="Genomic_DNA"/>
</dbReference>
<keyword evidence="1" id="KW-1133">Transmembrane helix</keyword>
<evidence type="ECO:0000313" key="3">
    <source>
        <dbReference type="EMBL" id="KAJ8019084.1"/>
    </source>
</evidence>
<feature type="domain" description="Alkylated DNA repair protein AlkB homologue 8 N-terminal" evidence="2">
    <location>
        <begin position="8"/>
        <end position="49"/>
    </location>
</feature>
<dbReference type="Proteomes" id="UP001152320">
    <property type="component" value="Unassembled WGS sequence"/>
</dbReference>
<dbReference type="InterPro" id="IPR015095">
    <property type="entry name" value="AlkB_hom8_N"/>
</dbReference>
<evidence type="ECO:0000259" key="2">
    <source>
        <dbReference type="Pfam" id="PF09004"/>
    </source>
</evidence>
<evidence type="ECO:0000256" key="1">
    <source>
        <dbReference type="SAM" id="Phobius"/>
    </source>
</evidence>
<keyword evidence="1" id="KW-0472">Membrane</keyword>
<comment type="caution">
    <text evidence="3">The sequence shown here is derived from an EMBL/GenBank/DDBJ whole genome shotgun (WGS) entry which is preliminary data.</text>
</comment>
<gene>
    <name evidence="3" type="ORF">HOLleu_42554</name>
</gene>
<sequence>MLSNKFDWSSNAIIVHKKANQRLYFLRKLKNLRVDKTIMTLFYQSLIQSVLLYNIICYFTNATKMDVKMLEQSRRVAQRVIGVSLPSLECLYHERVCNKVKQIMQDPTHPLFEHYTYNRSGVRLCPPRTRRARYRYSFVPNSIHILNSQVRR</sequence>
<accession>A0A9Q1BBJ9</accession>
<proteinExistence type="predicted"/>
<evidence type="ECO:0000313" key="4">
    <source>
        <dbReference type="Proteomes" id="UP001152320"/>
    </source>
</evidence>
<organism evidence="3 4">
    <name type="scientific">Holothuria leucospilota</name>
    <name type="common">Black long sea cucumber</name>
    <name type="synonym">Mertensiothuria leucospilota</name>
    <dbReference type="NCBI Taxonomy" id="206669"/>
    <lineage>
        <taxon>Eukaryota</taxon>
        <taxon>Metazoa</taxon>
        <taxon>Echinodermata</taxon>
        <taxon>Eleutherozoa</taxon>
        <taxon>Echinozoa</taxon>
        <taxon>Holothuroidea</taxon>
        <taxon>Aspidochirotacea</taxon>
        <taxon>Aspidochirotida</taxon>
        <taxon>Holothuriidae</taxon>
        <taxon>Holothuria</taxon>
    </lineage>
</organism>
<reference evidence="3" key="1">
    <citation type="submission" date="2021-10" db="EMBL/GenBank/DDBJ databases">
        <title>Tropical sea cucumber genome reveals ecological adaptation and Cuvierian tubules defense mechanism.</title>
        <authorList>
            <person name="Chen T."/>
        </authorList>
    </citation>
    <scope>NUCLEOTIDE SEQUENCE</scope>
    <source>
        <strain evidence="3">Nanhai2018</strain>
        <tissue evidence="3">Muscle</tissue>
    </source>
</reference>
<name>A0A9Q1BBJ9_HOLLE</name>
<dbReference type="GO" id="GO:0008168">
    <property type="term" value="F:methyltransferase activity"/>
    <property type="evidence" value="ECO:0007669"/>
    <property type="project" value="InterPro"/>
</dbReference>
<dbReference type="OrthoDB" id="10037236at2759"/>
<keyword evidence="4" id="KW-1185">Reference proteome</keyword>
<feature type="transmembrane region" description="Helical" evidence="1">
    <location>
        <begin position="41"/>
        <end position="60"/>
    </location>
</feature>